<protein>
    <submittedName>
        <fullName evidence="4">Response regulator</fullName>
    </submittedName>
</protein>
<dbReference type="SUPFAM" id="SSF103039">
    <property type="entry name" value="CheC-like"/>
    <property type="match status" value="1"/>
</dbReference>
<organism evidence="4 5">
    <name type="scientific">Selenobaculum gibii</name>
    <dbReference type="NCBI Taxonomy" id="3054208"/>
    <lineage>
        <taxon>Bacteria</taxon>
        <taxon>Bacillati</taxon>
        <taxon>Bacillota</taxon>
        <taxon>Negativicutes</taxon>
        <taxon>Selenomonadales</taxon>
        <taxon>Selenomonadaceae</taxon>
        <taxon>Selenobaculum</taxon>
    </lineage>
</organism>
<dbReference type="Gene3D" id="3.40.50.2300">
    <property type="match status" value="1"/>
</dbReference>
<dbReference type="EMBL" id="CP120678">
    <property type="protein sequence ID" value="WIW71301.1"/>
    <property type="molecule type" value="Genomic_DNA"/>
</dbReference>
<dbReference type="InterPro" id="IPR011006">
    <property type="entry name" value="CheY-like_superfamily"/>
</dbReference>
<evidence type="ECO:0000313" key="5">
    <source>
        <dbReference type="Proteomes" id="UP001243623"/>
    </source>
</evidence>
<reference evidence="4" key="1">
    <citation type="submission" date="2023-03" db="EMBL/GenBank/DDBJ databases">
        <title>Selenobaculum gbiensis gen. nov. sp. nov., a new bacterium isolated from the gut microbiota of IBD patient.</title>
        <authorList>
            <person name="Yeo S."/>
            <person name="Park H."/>
            <person name="Huh C.S."/>
        </authorList>
    </citation>
    <scope>NUCLEOTIDE SEQUENCE</scope>
    <source>
        <strain evidence="4">ICN-92133</strain>
    </source>
</reference>
<dbReference type="Proteomes" id="UP001243623">
    <property type="component" value="Chromosome"/>
</dbReference>
<name>A0A9Y2AK09_9FIRM</name>
<keyword evidence="1" id="KW-0145">Chemotaxis</keyword>
<accession>A0A9Y2AK09</accession>
<keyword evidence="5" id="KW-1185">Reference proteome</keyword>
<dbReference type="RefSeq" id="WP_309320611.1">
    <property type="nucleotide sequence ID" value="NZ_CP120678.1"/>
</dbReference>
<dbReference type="Pfam" id="PF00072">
    <property type="entry name" value="Response_reg"/>
    <property type="match status" value="1"/>
</dbReference>
<dbReference type="Pfam" id="PF13690">
    <property type="entry name" value="CheX"/>
    <property type="match status" value="1"/>
</dbReference>
<dbReference type="SUPFAM" id="SSF52172">
    <property type="entry name" value="CheY-like"/>
    <property type="match status" value="1"/>
</dbReference>
<dbReference type="InterPro" id="IPR001789">
    <property type="entry name" value="Sig_transdc_resp-reg_receiver"/>
</dbReference>
<dbReference type="PANTHER" id="PTHR44591:SF3">
    <property type="entry name" value="RESPONSE REGULATORY DOMAIN-CONTAINING PROTEIN"/>
    <property type="match status" value="1"/>
</dbReference>
<proteinExistence type="predicted"/>
<keyword evidence="2" id="KW-0597">Phosphoprotein</keyword>
<dbReference type="Gene3D" id="3.40.1550.10">
    <property type="entry name" value="CheC-like"/>
    <property type="match status" value="1"/>
</dbReference>
<dbReference type="InterPro" id="IPR050595">
    <property type="entry name" value="Bact_response_regulator"/>
</dbReference>
<dbReference type="GO" id="GO:0006935">
    <property type="term" value="P:chemotaxis"/>
    <property type="evidence" value="ECO:0007669"/>
    <property type="project" value="UniProtKB-KW"/>
</dbReference>
<evidence type="ECO:0000259" key="3">
    <source>
        <dbReference type="SMART" id="SM00448"/>
    </source>
</evidence>
<dbReference type="AlphaFoldDB" id="A0A9Y2AK09"/>
<feature type="domain" description="Response regulatory" evidence="3">
    <location>
        <begin position="7"/>
        <end position="119"/>
    </location>
</feature>
<gene>
    <name evidence="4" type="ORF">P3F81_03030</name>
</gene>
<dbReference type="KEGG" id="sgbi:P3F81_03030"/>
<dbReference type="GO" id="GO:0000160">
    <property type="term" value="P:phosphorelay signal transduction system"/>
    <property type="evidence" value="ECO:0007669"/>
    <property type="project" value="InterPro"/>
</dbReference>
<evidence type="ECO:0000256" key="1">
    <source>
        <dbReference type="ARBA" id="ARBA00022500"/>
    </source>
</evidence>
<dbReference type="InterPro" id="IPR028976">
    <property type="entry name" value="CheC-like_sf"/>
</dbReference>
<sequence>MIKLRKIRLLVVDDSRISHAMIEGVLARTNFEICGSAKNCAEAVELYKELKPDAVTMDMNLPDADGLECSRRILEINPKAKIIMISAMRDAKLMMRGRTVGISSFLQKPLNATELIDTLKIACGFTDGDMSILQETYVKPFVKVLQQNLFSLAGVHSKVSVEQDTSSRILADGIAIIIGITGKPIGRMILHSDFDTMYNFAQMVLGEVENVTEEEANDSMEELANIIAGRSVSIINDICKDKEIRITPPGTICGNNLGIVNPKLTSFNVEAVTRLGVFKMNIGFAGGE</sequence>
<evidence type="ECO:0000256" key="2">
    <source>
        <dbReference type="ARBA" id="ARBA00022553"/>
    </source>
</evidence>
<evidence type="ECO:0000313" key="4">
    <source>
        <dbReference type="EMBL" id="WIW71301.1"/>
    </source>
</evidence>
<dbReference type="InterPro" id="IPR028051">
    <property type="entry name" value="CheX-like_dom"/>
</dbReference>
<dbReference type="SMART" id="SM00448">
    <property type="entry name" value="REC"/>
    <property type="match status" value="1"/>
</dbReference>
<dbReference type="PANTHER" id="PTHR44591">
    <property type="entry name" value="STRESS RESPONSE REGULATOR PROTEIN 1"/>
    <property type="match status" value="1"/>
</dbReference>